<accession>A0ABP6H2J9</accession>
<dbReference type="EMBL" id="BAAARN010000001">
    <property type="protein sequence ID" value="GAA2735819.1"/>
    <property type="molecule type" value="Genomic_DNA"/>
</dbReference>
<dbReference type="SUPFAM" id="SSF46785">
    <property type="entry name" value="Winged helix' DNA-binding domain"/>
    <property type="match status" value="1"/>
</dbReference>
<dbReference type="InterPro" id="IPR036390">
    <property type="entry name" value="WH_DNA-bd_sf"/>
</dbReference>
<dbReference type="PRINTS" id="PR00598">
    <property type="entry name" value="HTHMARR"/>
</dbReference>
<organism evidence="3 4">
    <name type="scientific">Pedococcus aerophilus</name>
    <dbReference type="NCBI Taxonomy" id="436356"/>
    <lineage>
        <taxon>Bacteria</taxon>
        <taxon>Bacillati</taxon>
        <taxon>Actinomycetota</taxon>
        <taxon>Actinomycetes</taxon>
        <taxon>Micrococcales</taxon>
        <taxon>Intrasporangiaceae</taxon>
        <taxon>Pedococcus</taxon>
    </lineage>
</organism>
<name>A0ABP6H2J9_9MICO</name>
<sequence length="177" mass="18893">MSTSQPQRPRGAEGPAQGPTKGPALALEIIDALRAFTTEMDRYIDTRGGAVGLHRTDLNALAHVLDARRSGGEMSPGELAHALGLSPPATSAMLRRLESVGHVRRTHSEVDRRRVSVEMTDDAMGVALEIFGPIATTMRETIGSYSMAERETVLRFLTDATDAASRARSDDAGPGTP</sequence>
<dbReference type="RefSeq" id="WP_344192506.1">
    <property type="nucleotide sequence ID" value="NZ_BAAARN010000001.1"/>
</dbReference>
<evidence type="ECO:0000313" key="4">
    <source>
        <dbReference type="Proteomes" id="UP001501326"/>
    </source>
</evidence>
<gene>
    <name evidence="3" type="ORF">GCM10009867_19020</name>
</gene>
<dbReference type="Gene3D" id="1.10.10.10">
    <property type="entry name" value="Winged helix-like DNA-binding domain superfamily/Winged helix DNA-binding domain"/>
    <property type="match status" value="1"/>
</dbReference>
<dbReference type="InterPro" id="IPR039422">
    <property type="entry name" value="MarR/SlyA-like"/>
</dbReference>
<protein>
    <submittedName>
        <fullName evidence="3">MarR family transcriptional regulator</fullName>
    </submittedName>
</protein>
<comment type="caution">
    <text evidence="3">The sequence shown here is derived from an EMBL/GenBank/DDBJ whole genome shotgun (WGS) entry which is preliminary data.</text>
</comment>
<evidence type="ECO:0000313" key="3">
    <source>
        <dbReference type="EMBL" id="GAA2735819.1"/>
    </source>
</evidence>
<dbReference type="Pfam" id="PF01047">
    <property type="entry name" value="MarR"/>
    <property type="match status" value="1"/>
</dbReference>
<dbReference type="PANTHER" id="PTHR33164:SF106">
    <property type="entry name" value="TRANSCRIPTIONAL REGULATORY PROTEIN"/>
    <property type="match status" value="1"/>
</dbReference>
<dbReference type="InterPro" id="IPR000835">
    <property type="entry name" value="HTH_MarR-typ"/>
</dbReference>
<feature type="domain" description="HTH marR-type" evidence="2">
    <location>
        <begin position="26"/>
        <end position="162"/>
    </location>
</feature>
<dbReference type="PROSITE" id="PS50995">
    <property type="entry name" value="HTH_MARR_2"/>
    <property type="match status" value="1"/>
</dbReference>
<proteinExistence type="predicted"/>
<dbReference type="CDD" id="cd00090">
    <property type="entry name" value="HTH_ARSR"/>
    <property type="match status" value="1"/>
</dbReference>
<dbReference type="SMART" id="SM00347">
    <property type="entry name" value="HTH_MARR"/>
    <property type="match status" value="1"/>
</dbReference>
<reference evidence="4" key="1">
    <citation type="journal article" date="2019" name="Int. J. Syst. Evol. Microbiol.">
        <title>The Global Catalogue of Microorganisms (GCM) 10K type strain sequencing project: providing services to taxonomists for standard genome sequencing and annotation.</title>
        <authorList>
            <consortium name="The Broad Institute Genomics Platform"/>
            <consortium name="The Broad Institute Genome Sequencing Center for Infectious Disease"/>
            <person name="Wu L."/>
            <person name="Ma J."/>
        </authorList>
    </citation>
    <scope>NUCLEOTIDE SEQUENCE [LARGE SCALE GENOMIC DNA]</scope>
    <source>
        <strain evidence="4">JCM 16378</strain>
    </source>
</reference>
<dbReference type="Proteomes" id="UP001501326">
    <property type="component" value="Unassembled WGS sequence"/>
</dbReference>
<evidence type="ECO:0000256" key="1">
    <source>
        <dbReference type="SAM" id="MobiDB-lite"/>
    </source>
</evidence>
<feature type="region of interest" description="Disordered" evidence="1">
    <location>
        <begin position="1"/>
        <end position="23"/>
    </location>
</feature>
<evidence type="ECO:0000259" key="2">
    <source>
        <dbReference type="PROSITE" id="PS50995"/>
    </source>
</evidence>
<dbReference type="InterPro" id="IPR036388">
    <property type="entry name" value="WH-like_DNA-bd_sf"/>
</dbReference>
<dbReference type="PANTHER" id="PTHR33164">
    <property type="entry name" value="TRANSCRIPTIONAL REGULATOR, MARR FAMILY"/>
    <property type="match status" value="1"/>
</dbReference>
<keyword evidence="4" id="KW-1185">Reference proteome</keyword>
<dbReference type="InterPro" id="IPR011991">
    <property type="entry name" value="ArsR-like_HTH"/>
</dbReference>